<dbReference type="OrthoDB" id="4139357at2759"/>
<dbReference type="Gene3D" id="1.20.1720.10">
    <property type="entry name" value="Multidrug resistance protein D"/>
    <property type="match status" value="1"/>
</dbReference>
<feature type="transmembrane region" description="Helical" evidence="5">
    <location>
        <begin position="446"/>
        <end position="467"/>
    </location>
</feature>
<feature type="transmembrane region" description="Helical" evidence="5">
    <location>
        <begin position="558"/>
        <end position="577"/>
    </location>
</feature>
<dbReference type="VEuPathDB" id="FungiDB:HCDG_05898"/>
<feature type="transmembrane region" description="Helical" evidence="5">
    <location>
        <begin position="214"/>
        <end position="236"/>
    </location>
</feature>
<feature type="domain" description="Major facilitator superfamily (MFS) profile" evidence="6">
    <location>
        <begin position="90"/>
        <end position="582"/>
    </location>
</feature>
<dbReference type="HOGENOM" id="CLU_000960_22_0_1"/>
<keyword evidence="4 5" id="KW-0472">Membrane</keyword>
<name>C6HIL4_AJECH</name>
<evidence type="ECO:0000256" key="1">
    <source>
        <dbReference type="ARBA" id="ARBA00004141"/>
    </source>
</evidence>
<dbReference type="GO" id="GO:0005886">
    <property type="term" value="C:plasma membrane"/>
    <property type="evidence" value="ECO:0007669"/>
    <property type="project" value="TreeGrafter"/>
</dbReference>
<dbReference type="STRING" id="544712.C6HIL4"/>
<feature type="transmembrane region" description="Helical" evidence="5">
    <location>
        <begin position="282"/>
        <end position="302"/>
    </location>
</feature>
<feature type="transmembrane region" description="Helical" evidence="5">
    <location>
        <begin position="380"/>
        <end position="403"/>
    </location>
</feature>
<accession>C6HIL4</accession>
<keyword evidence="3 5" id="KW-1133">Transmembrane helix</keyword>
<dbReference type="PANTHER" id="PTHR23501:SF156">
    <property type="entry name" value="TRANSPORTER, PUTATIVE-RELATED"/>
    <property type="match status" value="1"/>
</dbReference>
<feature type="transmembrane region" description="Helical" evidence="5">
    <location>
        <begin position="156"/>
        <end position="174"/>
    </location>
</feature>
<dbReference type="AlphaFoldDB" id="C6HIL4"/>
<dbReference type="PANTHER" id="PTHR23501">
    <property type="entry name" value="MAJOR FACILITATOR SUPERFAMILY"/>
    <property type="match status" value="1"/>
</dbReference>
<evidence type="ECO:0000256" key="5">
    <source>
        <dbReference type="SAM" id="Phobius"/>
    </source>
</evidence>
<feature type="transmembrane region" description="Helical" evidence="5">
    <location>
        <begin position="127"/>
        <end position="150"/>
    </location>
</feature>
<dbReference type="Gene3D" id="1.20.1250.20">
    <property type="entry name" value="MFS general substrate transporter like domains"/>
    <property type="match status" value="1"/>
</dbReference>
<feature type="transmembrane region" description="Helical" evidence="5">
    <location>
        <begin position="308"/>
        <end position="329"/>
    </location>
</feature>
<proteinExistence type="predicted"/>
<dbReference type="GO" id="GO:0022857">
    <property type="term" value="F:transmembrane transporter activity"/>
    <property type="evidence" value="ECO:0007669"/>
    <property type="project" value="InterPro"/>
</dbReference>
<comment type="subcellular location">
    <subcellularLocation>
        <location evidence="1">Membrane</location>
        <topology evidence="1">Multi-pass membrane protein</topology>
    </subcellularLocation>
</comment>
<dbReference type="InterPro" id="IPR020846">
    <property type="entry name" value="MFS_dom"/>
</dbReference>
<evidence type="ECO:0000313" key="7">
    <source>
        <dbReference type="EMBL" id="EER39676.1"/>
    </source>
</evidence>
<evidence type="ECO:0000259" key="6">
    <source>
        <dbReference type="PROSITE" id="PS50850"/>
    </source>
</evidence>
<keyword evidence="2 5" id="KW-0812">Transmembrane</keyword>
<evidence type="ECO:0000313" key="8">
    <source>
        <dbReference type="Proteomes" id="UP000002624"/>
    </source>
</evidence>
<dbReference type="Pfam" id="PF07690">
    <property type="entry name" value="MFS_1"/>
    <property type="match status" value="1"/>
</dbReference>
<dbReference type="EMBL" id="GG692428">
    <property type="protein sequence ID" value="EER39676.1"/>
    <property type="molecule type" value="Genomic_DNA"/>
</dbReference>
<dbReference type="SUPFAM" id="SSF103473">
    <property type="entry name" value="MFS general substrate transporter"/>
    <property type="match status" value="1"/>
</dbReference>
<dbReference type="eggNOG" id="KOG0254">
    <property type="taxonomic scope" value="Eukaryota"/>
</dbReference>
<dbReference type="InterPro" id="IPR036259">
    <property type="entry name" value="MFS_trans_sf"/>
</dbReference>
<protein>
    <recommendedName>
        <fullName evidence="6">Major facilitator superfamily (MFS) profile domain-containing protein</fullName>
    </recommendedName>
</protein>
<gene>
    <name evidence="7" type="ORF">HCDG_05898</name>
</gene>
<feature type="transmembrane region" description="Helical" evidence="5">
    <location>
        <begin position="87"/>
        <end position="115"/>
    </location>
</feature>
<dbReference type="PROSITE" id="PS50850">
    <property type="entry name" value="MFS"/>
    <property type="match status" value="1"/>
</dbReference>
<organism evidence="7 8">
    <name type="scientific">Ajellomyces capsulatus (strain H143)</name>
    <name type="common">Darling's disease fungus</name>
    <name type="synonym">Histoplasma capsulatum</name>
    <dbReference type="NCBI Taxonomy" id="544712"/>
    <lineage>
        <taxon>Eukaryota</taxon>
        <taxon>Fungi</taxon>
        <taxon>Dikarya</taxon>
        <taxon>Ascomycota</taxon>
        <taxon>Pezizomycotina</taxon>
        <taxon>Eurotiomycetes</taxon>
        <taxon>Eurotiomycetidae</taxon>
        <taxon>Onygenales</taxon>
        <taxon>Ajellomycetaceae</taxon>
        <taxon>Histoplasma</taxon>
    </lineage>
</organism>
<evidence type="ECO:0000256" key="2">
    <source>
        <dbReference type="ARBA" id="ARBA00022692"/>
    </source>
</evidence>
<dbReference type="OMA" id="DWRWIGW"/>
<sequence>MSTGVWQVMDESIDELIRPEDFPLPNRSQESLCSQELTSWNITPPLPAVVDKARHLTNPAPPPSLASEAPQQKSDELQQPVKNEWEFIFIFFTLAIVAFVRALDVTSLTVALPIIAREFNATTCQSFWAAISFLLTAVLSQPIHTVVSAVFGRREILYLCLLYSAIGSVITGFSKDIHVLIAGRALQGFGGGSFEALSETVLRGLSTSADRSRYLAILSFIWAAGFALGPLIGAIFAEHVDWRWIIWINIPLLTVPILLVLICRVLKPIKFPLPSQLDQVDWLGIVLFIPSLTLLTVAITWTDAQDQLGSIVTIAVLALGILFLVAFVIREGCVHAPIFPYWLLASKREFASLFGAFAYGAVLYPINLFIPIYFEAAVQLNPVAAATNMLPLSILVSAMALVTPLGIRHLCRYSCFIWIGWFLTTLGIGILILLHSETNTVRRLGLQVIGAVGLGILLPALSISLEARTDGERQAEETMGNSTFARQLGAVVGAALSTHIFSRSFSTAVGKLLPLPEPLVSLSDGKAAVRFIPLLKHLDLLVGETSAIVGVYERAMTAVWIAITVISGLGLVSSILVRELKVGEKDTGKQTLQG</sequence>
<dbReference type="PRINTS" id="PR01036">
    <property type="entry name" value="TCRTETB"/>
</dbReference>
<reference evidence="8" key="1">
    <citation type="submission" date="2009-05" db="EMBL/GenBank/DDBJ databases">
        <title>The genome sequence of Ajellomyces capsulatus strain H143.</title>
        <authorList>
            <person name="Champion M."/>
            <person name="Cuomo C.A."/>
            <person name="Ma L.-J."/>
            <person name="Henn M.R."/>
            <person name="Sil A."/>
            <person name="Goldman B."/>
            <person name="Young S.K."/>
            <person name="Kodira C.D."/>
            <person name="Zeng Q."/>
            <person name="Koehrsen M."/>
            <person name="Alvarado L."/>
            <person name="Berlin A.M."/>
            <person name="Borenstein D."/>
            <person name="Chen Z."/>
            <person name="Engels R."/>
            <person name="Freedman E."/>
            <person name="Gellesch M."/>
            <person name="Goldberg J."/>
            <person name="Griggs A."/>
            <person name="Gujja S."/>
            <person name="Heiman D.I."/>
            <person name="Hepburn T.A."/>
            <person name="Howarth C."/>
            <person name="Jen D."/>
            <person name="Larson L."/>
            <person name="Lewis B."/>
            <person name="Mehta T."/>
            <person name="Park D."/>
            <person name="Pearson M."/>
            <person name="Roberts A."/>
            <person name="Saif S."/>
            <person name="Shea T.D."/>
            <person name="Shenoy N."/>
            <person name="Sisk P."/>
            <person name="Stolte C."/>
            <person name="Sykes S."/>
            <person name="Walk T."/>
            <person name="White J."/>
            <person name="Yandava C."/>
            <person name="Klein B."/>
            <person name="McEwen J.G."/>
            <person name="Puccia R."/>
            <person name="Goldman G.H."/>
            <person name="Felipe M.S."/>
            <person name="Nino-Vega G."/>
            <person name="San-Blas G."/>
            <person name="Taylor J.W."/>
            <person name="Mendoza L."/>
            <person name="Galagan J.E."/>
            <person name="Nusbaum C."/>
            <person name="Birren B.W."/>
        </authorList>
    </citation>
    <scope>NUCLEOTIDE SEQUENCE [LARGE SCALE GENOMIC DNA]</scope>
    <source>
        <strain evidence="8">H143</strain>
    </source>
</reference>
<feature type="transmembrane region" description="Helical" evidence="5">
    <location>
        <begin position="242"/>
        <end position="262"/>
    </location>
</feature>
<dbReference type="InterPro" id="IPR011701">
    <property type="entry name" value="MFS"/>
</dbReference>
<feature type="transmembrane region" description="Helical" evidence="5">
    <location>
        <begin position="350"/>
        <end position="374"/>
    </location>
</feature>
<feature type="transmembrane region" description="Helical" evidence="5">
    <location>
        <begin position="415"/>
        <end position="434"/>
    </location>
</feature>
<dbReference type="Proteomes" id="UP000002624">
    <property type="component" value="Unassembled WGS sequence"/>
</dbReference>
<evidence type="ECO:0000256" key="4">
    <source>
        <dbReference type="ARBA" id="ARBA00023136"/>
    </source>
</evidence>
<evidence type="ECO:0000256" key="3">
    <source>
        <dbReference type="ARBA" id="ARBA00022989"/>
    </source>
</evidence>